<proteinExistence type="predicted"/>
<dbReference type="Pfam" id="PF07751">
    <property type="entry name" value="Abi_2"/>
    <property type="match status" value="1"/>
</dbReference>
<dbReference type="AlphaFoldDB" id="A0A848RMZ4"/>
<name>A0A848RMZ4_9ACTO</name>
<comment type="caution">
    <text evidence="1">The sequence shown here is derived from an EMBL/GenBank/DDBJ whole genome shotgun (WGS) entry which is preliminary data.</text>
</comment>
<evidence type="ECO:0008006" key="3">
    <source>
        <dbReference type="Google" id="ProtNLM"/>
    </source>
</evidence>
<dbReference type="EMBL" id="JABCUV010000002">
    <property type="protein sequence ID" value="NMW92731.1"/>
    <property type="molecule type" value="Genomic_DNA"/>
</dbReference>
<accession>A0A848RMZ4</accession>
<dbReference type="RefSeq" id="WP_004018431.1">
    <property type="nucleotide sequence ID" value="NZ_JABCUT010000012.1"/>
</dbReference>
<sequence length="252" mass="28655">MSADLKWVASWLSPARWQAYLDYCDGHQERSLALYEWNLDLAGAVLHDVAHVEVAIRNAFNQVFIAHWEGTQSWMVDASSPVQQPLQRRRRGQLIDVNARNRTSISEALTRIHSKQPTLDQVIAELPFGFWRHMTDAAHEKTVWIPYISRVFPPGTSRKLIEQNLAIINVVRNRVSHHEPLFSSSRRQEVEQAHTAITHLESLLLPQLADHTDRTSRITKLLASQPGYFPSSRKTSLKIVDGSPENLASATT</sequence>
<gene>
    <name evidence="1" type="ORF">HHJ74_03265</name>
</gene>
<evidence type="ECO:0000313" key="2">
    <source>
        <dbReference type="Proteomes" id="UP000582487"/>
    </source>
</evidence>
<organism evidence="1 2">
    <name type="scientific">Mobiluncus mulieris</name>
    <dbReference type="NCBI Taxonomy" id="2052"/>
    <lineage>
        <taxon>Bacteria</taxon>
        <taxon>Bacillati</taxon>
        <taxon>Actinomycetota</taxon>
        <taxon>Actinomycetes</taxon>
        <taxon>Actinomycetales</taxon>
        <taxon>Actinomycetaceae</taxon>
        <taxon>Mobiluncus</taxon>
    </lineage>
</organism>
<dbReference type="InterPro" id="IPR011664">
    <property type="entry name" value="Abi_system_AbiD/AbiF-like"/>
</dbReference>
<protein>
    <recommendedName>
        <fullName evidence="3">Abi-like protein</fullName>
    </recommendedName>
</protein>
<reference evidence="1 2" key="1">
    <citation type="submission" date="2020-04" db="EMBL/GenBank/DDBJ databases">
        <title>Antimicrobial susceptibility and clonality of vaginal-derived multi-drug resistant Mobiluncus isolates in China.</title>
        <authorList>
            <person name="Zhang X."/>
        </authorList>
    </citation>
    <scope>NUCLEOTIDE SEQUENCE [LARGE SCALE GENOMIC DNA]</scope>
    <source>
        <strain evidence="1 2">7</strain>
    </source>
</reference>
<dbReference type="Proteomes" id="UP000582487">
    <property type="component" value="Unassembled WGS sequence"/>
</dbReference>
<evidence type="ECO:0000313" key="1">
    <source>
        <dbReference type="EMBL" id="NMW92731.1"/>
    </source>
</evidence>